<reference evidence="2 3" key="1">
    <citation type="submission" date="2024-09" db="EMBL/GenBank/DDBJ databases">
        <title>Rethinking Asexuality: The Enigmatic Case of Functional Sexual Genes in Lepraria (Stereocaulaceae).</title>
        <authorList>
            <person name="Doellman M."/>
            <person name="Sun Y."/>
            <person name="Barcenas-Pena A."/>
            <person name="Lumbsch H.T."/>
            <person name="Grewe F."/>
        </authorList>
    </citation>
    <scope>NUCLEOTIDE SEQUENCE [LARGE SCALE GENOMIC DNA]</scope>
    <source>
        <strain evidence="2 3">Grewe 0041</strain>
    </source>
</reference>
<dbReference type="SUPFAM" id="SSF48403">
    <property type="entry name" value="Ankyrin repeat"/>
    <property type="match status" value="1"/>
</dbReference>
<evidence type="ECO:0000313" key="2">
    <source>
        <dbReference type="EMBL" id="KAL2052290.1"/>
    </source>
</evidence>
<keyword evidence="3" id="KW-1185">Reference proteome</keyword>
<dbReference type="Pfam" id="PF12796">
    <property type="entry name" value="Ank_2"/>
    <property type="match status" value="1"/>
</dbReference>
<accession>A0ABR4B3Y0</accession>
<dbReference type="EMBL" id="JBHFEH010000028">
    <property type="protein sequence ID" value="KAL2052290.1"/>
    <property type="molecule type" value="Genomic_DNA"/>
</dbReference>
<keyword evidence="1" id="KW-0040">ANK repeat</keyword>
<dbReference type="PROSITE" id="PS50297">
    <property type="entry name" value="ANK_REP_REGION"/>
    <property type="match status" value="1"/>
</dbReference>
<evidence type="ECO:0000256" key="1">
    <source>
        <dbReference type="PROSITE-ProRule" id="PRU00023"/>
    </source>
</evidence>
<proteinExistence type="predicted"/>
<dbReference type="InterPro" id="IPR002110">
    <property type="entry name" value="Ankyrin_rpt"/>
</dbReference>
<dbReference type="Gene3D" id="1.25.40.20">
    <property type="entry name" value="Ankyrin repeat-containing domain"/>
    <property type="match status" value="1"/>
</dbReference>
<evidence type="ECO:0000313" key="3">
    <source>
        <dbReference type="Proteomes" id="UP001590951"/>
    </source>
</evidence>
<evidence type="ECO:0008006" key="4">
    <source>
        <dbReference type="Google" id="ProtNLM"/>
    </source>
</evidence>
<gene>
    <name evidence="2" type="ORF">ABVK25_007449</name>
</gene>
<feature type="repeat" description="ANK" evidence="1">
    <location>
        <begin position="52"/>
        <end position="85"/>
    </location>
</feature>
<dbReference type="PROSITE" id="PS50088">
    <property type="entry name" value="ANK_REPEAT"/>
    <property type="match status" value="1"/>
</dbReference>
<sequence length="98" mass="10315">MNHNQSAAGLLIANGAWPDLSLLNGVASFRGDIWQIDLLLSYGADFDRGDTEGNNALHHVVMAGMSGDVIETLVKHGSDVNAVNSNGETPLLVCNGQL</sequence>
<dbReference type="InterPro" id="IPR036770">
    <property type="entry name" value="Ankyrin_rpt-contain_sf"/>
</dbReference>
<name>A0ABR4B3Y0_9LECA</name>
<protein>
    <recommendedName>
        <fullName evidence="4">Ankyrin repeat domain-containing protein</fullName>
    </recommendedName>
</protein>
<organism evidence="2 3">
    <name type="scientific">Lepraria finkii</name>
    <dbReference type="NCBI Taxonomy" id="1340010"/>
    <lineage>
        <taxon>Eukaryota</taxon>
        <taxon>Fungi</taxon>
        <taxon>Dikarya</taxon>
        <taxon>Ascomycota</taxon>
        <taxon>Pezizomycotina</taxon>
        <taxon>Lecanoromycetes</taxon>
        <taxon>OSLEUM clade</taxon>
        <taxon>Lecanoromycetidae</taxon>
        <taxon>Lecanorales</taxon>
        <taxon>Lecanorineae</taxon>
        <taxon>Stereocaulaceae</taxon>
        <taxon>Lepraria</taxon>
    </lineage>
</organism>
<comment type="caution">
    <text evidence="2">The sequence shown here is derived from an EMBL/GenBank/DDBJ whole genome shotgun (WGS) entry which is preliminary data.</text>
</comment>
<dbReference type="Proteomes" id="UP001590951">
    <property type="component" value="Unassembled WGS sequence"/>
</dbReference>